<name>A0ABQ5YQI2_9BURK</name>
<dbReference type="SFLD" id="SFLDG01067">
    <property type="entry name" value="SPASM/twitch_domain_containing"/>
    <property type="match status" value="1"/>
</dbReference>
<dbReference type="PANTHER" id="PTHR11228">
    <property type="entry name" value="RADICAL SAM DOMAIN PROTEIN"/>
    <property type="match status" value="1"/>
</dbReference>
<evidence type="ECO:0000256" key="4">
    <source>
        <dbReference type="ARBA" id="ARBA00023004"/>
    </source>
</evidence>
<gene>
    <name evidence="8" type="ORF">GCM10007875_07890</name>
</gene>
<dbReference type="SUPFAM" id="SSF102114">
    <property type="entry name" value="Radical SAM enzymes"/>
    <property type="match status" value="1"/>
</dbReference>
<dbReference type="InterPro" id="IPR050377">
    <property type="entry name" value="Radical_SAM_PqqE_MftC-like"/>
</dbReference>
<evidence type="ECO:0000313" key="9">
    <source>
        <dbReference type="Proteomes" id="UP001156664"/>
    </source>
</evidence>
<keyword evidence="3" id="KW-0479">Metal-binding</keyword>
<evidence type="ECO:0000256" key="1">
    <source>
        <dbReference type="ARBA" id="ARBA00001966"/>
    </source>
</evidence>
<dbReference type="EMBL" id="BSOJ01000007">
    <property type="protein sequence ID" value="GLR25701.1"/>
    <property type="molecule type" value="Genomic_DNA"/>
</dbReference>
<dbReference type="PROSITE" id="PS51918">
    <property type="entry name" value="RADICAL_SAM"/>
    <property type="match status" value="1"/>
</dbReference>
<comment type="caution">
    <text evidence="8">The sequence shown here is derived from an EMBL/GenBank/DDBJ whole genome shotgun (WGS) entry which is preliminary data.</text>
</comment>
<dbReference type="Proteomes" id="UP001156664">
    <property type="component" value="Unassembled WGS sequence"/>
</dbReference>
<dbReference type="InterPro" id="IPR058240">
    <property type="entry name" value="rSAM_sf"/>
</dbReference>
<feature type="region of interest" description="Disordered" evidence="6">
    <location>
        <begin position="442"/>
        <end position="483"/>
    </location>
</feature>
<dbReference type="Gene3D" id="3.20.20.70">
    <property type="entry name" value="Aldolase class I"/>
    <property type="match status" value="1"/>
</dbReference>
<evidence type="ECO:0000256" key="2">
    <source>
        <dbReference type="ARBA" id="ARBA00022691"/>
    </source>
</evidence>
<reference evidence="9" key="1">
    <citation type="journal article" date="2019" name="Int. J. Syst. Evol. Microbiol.">
        <title>The Global Catalogue of Microorganisms (GCM) 10K type strain sequencing project: providing services to taxonomists for standard genome sequencing and annotation.</title>
        <authorList>
            <consortium name="The Broad Institute Genomics Platform"/>
            <consortium name="The Broad Institute Genome Sequencing Center for Infectious Disease"/>
            <person name="Wu L."/>
            <person name="Ma J."/>
        </authorList>
    </citation>
    <scope>NUCLEOTIDE SEQUENCE [LARGE SCALE GENOMIC DNA]</scope>
    <source>
        <strain evidence="9">NBRC 105857</strain>
    </source>
</reference>
<dbReference type="CDD" id="cd01335">
    <property type="entry name" value="Radical_SAM"/>
    <property type="match status" value="1"/>
</dbReference>
<evidence type="ECO:0000256" key="5">
    <source>
        <dbReference type="ARBA" id="ARBA00023014"/>
    </source>
</evidence>
<protein>
    <recommendedName>
        <fullName evidence="7">Radical SAM core domain-containing protein</fullName>
    </recommendedName>
</protein>
<feature type="domain" description="Radical SAM core" evidence="7">
    <location>
        <begin position="48"/>
        <end position="261"/>
    </location>
</feature>
<dbReference type="SFLD" id="SFLDS00029">
    <property type="entry name" value="Radical_SAM"/>
    <property type="match status" value="1"/>
</dbReference>
<proteinExistence type="predicted"/>
<evidence type="ECO:0000259" key="7">
    <source>
        <dbReference type="PROSITE" id="PS51918"/>
    </source>
</evidence>
<dbReference type="PANTHER" id="PTHR11228:SF7">
    <property type="entry name" value="PQQA PEPTIDE CYCLASE"/>
    <property type="match status" value="1"/>
</dbReference>
<evidence type="ECO:0000256" key="6">
    <source>
        <dbReference type="SAM" id="MobiDB-lite"/>
    </source>
</evidence>
<dbReference type="InterPro" id="IPR013785">
    <property type="entry name" value="Aldolase_TIM"/>
</dbReference>
<evidence type="ECO:0000313" key="8">
    <source>
        <dbReference type="EMBL" id="GLR25701.1"/>
    </source>
</evidence>
<dbReference type="InterPro" id="IPR007197">
    <property type="entry name" value="rSAM"/>
</dbReference>
<dbReference type="Pfam" id="PF04055">
    <property type="entry name" value="Radical_SAM"/>
    <property type="match status" value="1"/>
</dbReference>
<keyword evidence="9" id="KW-1185">Reference proteome</keyword>
<sequence length="483" mass="54811">MSCYMSKKEIAEYGPYQQVADGLTPLERARARMAKHNLMNKGQHMGHRWAIGCVSLEITQRCNLDCTLCYLSESAEAVKDIPIEEIFRRIDQLRAMYGPNTDIQISGGDPTLRKRDELMAIVRYVRDSGMRPSLFTNGIKATRDMLEELVENGLVDVAFHVDLTQERKGYVTEVELNEVRAQYIERARGLPLSIFFNTTVYDGNFHEIPAIVDFMVKNSDVVRLASFQLQADTGRGVLTQRDFMITQQTVAQQIRDGARCDINFDAMDIGHSKCNKYAMTLVANDKVHDVFYDTNYVQKVLQTMDHSMVFDRQSKRQVIENMASWVIKNPTLLPNSLKWLANKTKDMAVDVVKAKGKVNKLSFFIHNFMDACHLEQERVDSCVFMVATAEGPISMCLNNAKRDDYLLKPIPMQVEENTIKFWNPLTGQFHDKMPGKLVVQHTRKTARGRTREKLEAERLAARPTSSSAKAAPAAPANPETAEV</sequence>
<comment type="cofactor">
    <cofactor evidence="1">
        <name>[4Fe-4S] cluster</name>
        <dbReference type="ChEBI" id="CHEBI:49883"/>
    </cofactor>
</comment>
<keyword evidence="5" id="KW-0411">Iron-sulfur</keyword>
<keyword evidence="4" id="KW-0408">Iron</keyword>
<organism evidence="8 9">
    <name type="scientific">Limnobacter litoralis</name>
    <dbReference type="NCBI Taxonomy" id="481366"/>
    <lineage>
        <taxon>Bacteria</taxon>
        <taxon>Pseudomonadati</taxon>
        <taxon>Pseudomonadota</taxon>
        <taxon>Betaproteobacteria</taxon>
        <taxon>Burkholderiales</taxon>
        <taxon>Burkholderiaceae</taxon>
        <taxon>Limnobacter</taxon>
    </lineage>
</organism>
<keyword evidence="2" id="KW-0949">S-adenosyl-L-methionine</keyword>
<feature type="compositionally biased region" description="Low complexity" evidence="6">
    <location>
        <begin position="461"/>
        <end position="476"/>
    </location>
</feature>
<evidence type="ECO:0000256" key="3">
    <source>
        <dbReference type="ARBA" id="ARBA00022723"/>
    </source>
</evidence>
<accession>A0ABQ5YQI2</accession>
<feature type="compositionally biased region" description="Basic and acidic residues" evidence="6">
    <location>
        <begin position="449"/>
        <end position="460"/>
    </location>
</feature>